<organism evidence="8 9">
    <name type="scientific">Pseudoflavonifractor capillosus ATCC 29799</name>
    <dbReference type="NCBI Taxonomy" id="411467"/>
    <lineage>
        <taxon>Bacteria</taxon>
        <taxon>Bacillati</taxon>
        <taxon>Bacillota</taxon>
        <taxon>Clostridia</taxon>
        <taxon>Eubacteriales</taxon>
        <taxon>Oscillospiraceae</taxon>
        <taxon>Pseudoflavonifractor</taxon>
    </lineage>
</organism>
<dbReference type="Gene3D" id="3.90.1720.10">
    <property type="entry name" value="endopeptidase domain like (from Nostoc punctiforme)"/>
    <property type="match status" value="1"/>
</dbReference>
<dbReference type="InterPro" id="IPR038765">
    <property type="entry name" value="Papain-like_cys_pep_sf"/>
</dbReference>
<evidence type="ECO:0000256" key="4">
    <source>
        <dbReference type="ARBA" id="ARBA00022807"/>
    </source>
</evidence>
<dbReference type="InterPro" id="IPR000064">
    <property type="entry name" value="NLP_P60_dom"/>
</dbReference>
<evidence type="ECO:0000256" key="1">
    <source>
        <dbReference type="ARBA" id="ARBA00007074"/>
    </source>
</evidence>
<evidence type="ECO:0000313" key="9">
    <source>
        <dbReference type="Proteomes" id="UP000003639"/>
    </source>
</evidence>
<evidence type="ECO:0000256" key="2">
    <source>
        <dbReference type="ARBA" id="ARBA00022670"/>
    </source>
</evidence>
<dbReference type="EMBL" id="AAXG02000011">
    <property type="protein sequence ID" value="EDN00469.1"/>
    <property type="molecule type" value="Genomic_DNA"/>
</dbReference>
<feature type="region of interest" description="Disordered" evidence="5">
    <location>
        <begin position="30"/>
        <end position="155"/>
    </location>
</feature>
<feature type="region of interest" description="Disordered" evidence="5">
    <location>
        <begin position="1"/>
        <end position="20"/>
    </location>
</feature>
<evidence type="ECO:0000256" key="3">
    <source>
        <dbReference type="ARBA" id="ARBA00022801"/>
    </source>
</evidence>
<dbReference type="GO" id="GO:0006508">
    <property type="term" value="P:proteolysis"/>
    <property type="evidence" value="ECO:0007669"/>
    <property type="project" value="UniProtKB-KW"/>
</dbReference>
<dbReference type="PROSITE" id="PS51935">
    <property type="entry name" value="NLPC_P60"/>
    <property type="match status" value="1"/>
</dbReference>
<dbReference type="Proteomes" id="UP000003639">
    <property type="component" value="Unassembled WGS sequence"/>
</dbReference>
<evidence type="ECO:0000256" key="6">
    <source>
        <dbReference type="SAM" id="Phobius"/>
    </source>
</evidence>
<dbReference type="SUPFAM" id="SSF54001">
    <property type="entry name" value="Cysteine proteinases"/>
    <property type="match status" value="1"/>
</dbReference>
<keyword evidence="6" id="KW-1133">Transmembrane helix</keyword>
<keyword evidence="3" id="KW-0378">Hydrolase</keyword>
<dbReference type="AlphaFoldDB" id="A6NUC2"/>
<accession>A6NUC2</accession>
<keyword evidence="9" id="KW-1185">Reference proteome</keyword>
<dbReference type="eggNOG" id="COG0791">
    <property type="taxonomic scope" value="Bacteria"/>
</dbReference>
<keyword evidence="6" id="KW-0472">Membrane</keyword>
<keyword evidence="2" id="KW-0645">Protease</keyword>
<feature type="domain" description="NlpC/P60" evidence="7">
    <location>
        <begin position="542"/>
        <end position="696"/>
    </location>
</feature>
<feature type="region of interest" description="Disordered" evidence="5">
    <location>
        <begin position="189"/>
        <end position="265"/>
    </location>
</feature>
<feature type="compositionally biased region" description="Basic residues" evidence="5">
    <location>
        <begin position="63"/>
        <end position="74"/>
    </location>
</feature>
<keyword evidence="4" id="KW-0788">Thiol protease</keyword>
<keyword evidence="6" id="KW-0812">Transmembrane</keyword>
<feature type="compositionally biased region" description="Polar residues" evidence="5">
    <location>
        <begin position="105"/>
        <end position="115"/>
    </location>
</feature>
<reference evidence="8 9" key="2">
    <citation type="submission" date="2007-06" db="EMBL/GenBank/DDBJ databases">
        <title>Draft genome sequence of Pseudoflavonifractor capillosus ATCC 29799.</title>
        <authorList>
            <person name="Sudarsanam P."/>
            <person name="Ley R."/>
            <person name="Guruge J."/>
            <person name="Turnbaugh P.J."/>
            <person name="Mahowald M."/>
            <person name="Liep D."/>
            <person name="Gordon J."/>
        </authorList>
    </citation>
    <scope>NUCLEOTIDE SEQUENCE [LARGE SCALE GENOMIC DNA]</scope>
    <source>
        <strain evidence="8 9">ATCC 29799</strain>
    </source>
</reference>
<comment type="similarity">
    <text evidence="1">Belongs to the peptidase C40 family.</text>
</comment>
<dbReference type="STRING" id="411467.BACCAP_01804"/>
<name>A6NUC2_9FIRM</name>
<comment type="caution">
    <text evidence="8">The sequence shown here is derived from an EMBL/GenBank/DDBJ whole genome shotgun (WGS) entry which is preliminary data.</text>
</comment>
<feature type="compositionally biased region" description="Basic and acidic residues" evidence="5">
    <location>
        <begin position="119"/>
        <end position="129"/>
    </location>
</feature>
<evidence type="ECO:0000313" key="8">
    <source>
        <dbReference type="EMBL" id="EDN00469.1"/>
    </source>
</evidence>
<gene>
    <name evidence="8" type="ORF">BACCAP_01804</name>
</gene>
<dbReference type="GO" id="GO:0008234">
    <property type="term" value="F:cysteine-type peptidase activity"/>
    <property type="evidence" value="ECO:0007669"/>
    <property type="project" value="UniProtKB-KW"/>
</dbReference>
<dbReference type="RefSeq" id="WP_006572349.1">
    <property type="nucleotide sequence ID" value="NZ_AAXG02000011.1"/>
</dbReference>
<proteinExistence type="inferred from homology"/>
<dbReference type="Pfam" id="PF00877">
    <property type="entry name" value="NLPC_P60"/>
    <property type="match status" value="1"/>
</dbReference>
<evidence type="ECO:0000256" key="5">
    <source>
        <dbReference type="SAM" id="MobiDB-lite"/>
    </source>
</evidence>
<protein>
    <submittedName>
        <fullName evidence="8">NlpC/P60 family protein</fullName>
    </submittedName>
</protein>
<reference evidence="8 9" key="1">
    <citation type="submission" date="2007-04" db="EMBL/GenBank/DDBJ databases">
        <authorList>
            <person name="Fulton L."/>
            <person name="Clifton S."/>
            <person name="Fulton B."/>
            <person name="Xu J."/>
            <person name="Minx P."/>
            <person name="Pepin K.H."/>
            <person name="Johnson M."/>
            <person name="Thiruvilangam P."/>
            <person name="Bhonagiri V."/>
            <person name="Nash W.E."/>
            <person name="Mardis E.R."/>
            <person name="Wilson R.K."/>
        </authorList>
    </citation>
    <scope>NUCLEOTIDE SEQUENCE [LARGE SCALE GENOMIC DNA]</scope>
    <source>
        <strain evidence="8 9">ATCC 29799</strain>
    </source>
</reference>
<dbReference type="OrthoDB" id="1734240at2"/>
<feature type="compositionally biased region" description="Polar residues" evidence="5">
    <location>
        <begin position="256"/>
        <end position="265"/>
    </location>
</feature>
<evidence type="ECO:0000259" key="7">
    <source>
        <dbReference type="PROSITE" id="PS51935"/>
    </source>
</evidence>
<feature type="transmembrane region" description="Helical" evidence="6">
    <location>
        <begin position="335"/>
        <end position="360"/>
    </location>
</feature>
<sequence length="696" mass="73495">MKEKVKSAPKELIRRGLEDGTERLRFQFRDAAQQGQTDGYGGDQIGDAASGGARQVERGIKNLLKRRGTPKRGRTERAQIPQSGESAAHSGQPGRVQIKTRETVSHTASQDTGNGRIQEAGRDRARRVAQETAARSPHREGADAVSPPGRSEAPPALYSEHTAVKTKDAYIQRQAPSVQAVPQGRREFVQEQGRALVKKQAGRPAPSVGRGNGPGPGRAGPRPLDRSVAPSGGFGSSGIKAGRPGKAGVQRAAGQTVKTAENASRNTIKTAKGVVKTARQAGTTAQRTAQATARATQRAAQAARLTARTAAVTARSAVKATAAAAKAVGAAAQSLVAAIAAGGWVVIVIVLVICLVGMLVASPFGIFFADDSNASDAVSPSAAVAQINSELTDRLEELRADGIYDRVEVQGQPPAWSDVLAVFAAKTAGTGGGVDVAVLDPERVELLRTVFWDMTKITSSAETVEHPANGDTGAWSEEVLTITITPRTPDDMRVFYSFTKEQNEALDELLASSDMLTDLTGDLSVSSQEARELLASLPADLSPERRAVLETACRLVGKVNYFWGGKSLVLGWDDRWGTLRQVTAAGSSTTGTYRPYGMDCSGYVDWVLYNVSGGAYVIGHGGGAHAQHTYCASISWDEALPGDLVFYPEDSHVGIVGGRDKGGELRIIHCSSGYNNVVITGIEGFTSIGRPVYYSE</sequence>